<evidence type="ECO:0000256" key="5">
    <source>
        <dbReference type="ARBA" id="ARBA00022573"/>
    </source>
</evidence>
<gene>
    <name evidence="11" type="ORF">SAMN06265361_102639</name>
</gene>
<keyword evidence="12" id="KW-1185">Reference proteome</keyword>
<dbReference type="EMBL" id="FXTU01000002">
    <property type="protein sequence ID" value="SMP14903.1"/>
    <property type="molecule type" value="Genomic_DNA"/>
</dbReference>
<dbReference type="RefSeq" id="WP_284724135.1">
    <property type="nucleotide sequence ID" value="NZ_FXTU01000002.1"/>
</dbReference>
<evidence type="ECO:0000259" key="10">
    <source>
        <dbReference type="Pfam" id="PF00155"/>
    </source>
</evidence>
<protein>
    <recommendedName>
        <fullName evidence="4">threonine-phosphate decarboxylase</fullName>
        <ecNumber evidence="4">4.1.1.81</ecNumber>
    </recommendedName>
    <alternativeName>
        <fullName evidence="8">L-threonine-O-3-phosphate decarboxylase</fullName>
    </alternativeName>
</protein>
<organism evidence="11 12">
    <name type="scientific">Laceyella tengchongensis</name>
    <dbReference type="NCBI Taxonomy" id="574699"/>
    <lineage>
        <taxon>Bacteria</taxon>
        <taxon>Bacillati</taxon>
        <taxon>Bacillota</taxon>
        <taxon>Bacilli</taxon>
        <taxon>Bacillales</taxon>
        <taxon>Thermoactinomycetaceae</taxon>
        <taxon>Laceyella</taxon>
    </lineage>
</organism>
<comment type="catalytic activity">
    <reaction evidence="9">
        <text>O-phospho-L-threonine + H(+) = (R)-1-aminopropan-2-yl phosphate + CO2</text>
        <dbReference type="Rhea" id="RHEA:11492"/>
        <dbReference type="ChEBI" id="CHEBI:15378"/>
        <dbReference type="ChEBI" id="CHEBI:16526"/>
        <dbReference type="ChEBI" id="CHEBI:58563"/>
        <dbReference type="ChEBI" id="CHEBI:58675"/>
        <dbReference type="EC" id="4.1.1.81"/>
    </reaction>
</comment>
<dbReference type="CDD" id="cd00609">
    <property type="entry name" value="AAT_like"/>
    <property type="match status" value="1"/>
</dbReference>
<proteinExistence type="predicted"/>
<dbReference type="GO" id="GO:0030170">
    <property type="term" value="F:pyridoxal phosphate binding"/>
    <property type="evidence" value="ECO:0007669"/>
    <property type="project" value="InterPro"/>
</dbReference>
<dbReference type="InterPro" id="IPR015424">
    <property type="entry name" value="PyrdxlP-dep_Trfase"/>
</dbReference>
<keyword evidence="6" id="KW-0663">Pyridoxal phosphate</keyword>
<dbReference type="SUPFAM" id="SSF53383">
    <property type="entry name" value="PLP-dependent transferases"/>
    <property type="match status" value="1"/>
</dbReference>
<evidence type="ECO:0000256" key="2">
    <source>
        <dbReference type="ARBA" id="ARBA00003444"/>
    </source>
</evidence>
<accession>A0AA45WMV0</accession>
<comment type="pathway">
    <text evidence="3">Cofactor biosynthesis; adenosylcobalamin biosynthesis.</text>
</comment>
<dbReference type="Pfam" id="PF00155">
    <property type="entry name" value="Aminotran_1_2"/>
    <property type="match status" value="1"/>
</dbReference>
<dbReference type="InterPro" id="IPR015422">
    <property type="entry name" value="PyrdxlP-dep_Trfase_small"/>
</dbReference>
<evidence type="ECO:0000313" key="12">
    <source>
        <dbReference type="Proteomes" id="UP001157946"/>
    </source>
</evidence>
<evidence type="ECO:0000256" key="9">
    <source>
        <dbReference type="ARBA" id="ARBA00048531"/>
    </source>
</evidence>
<dbReference type="NCBIfam" id="TIGR01140">
    <property type="entry name" value="L_thr_O3P_dcar"/>
    <property type="match status" value="1"/>
</dbReference>
<dbReference type="PROSITE" id="PS00105">
    <property type="entry name" value="AA_TRANSFER_CLASS_1"/>
    <property type="match status" value="1"/>
</dbReference>
<reference evidence="11" key="1">
    <citation type="submission" date="2017-05" db="EMBL/GenBank/DDBJ databases">
        <authorList>
            <person name="Varghese N."/>
            <person name="Submissions S."/>
        </authorList>
    </citation>
    <scope>NUCLEOTIDE SEQUENCE</scope>
    <source>
        <strain evidence="11">DSM 45262</strain>
    </source>
</reference>
<dbReference type="EC" id="4.1.1.81" evidence="4"/>
<dbReference type="Gene3D" id="3.90.1150.10">
    <property type="entry name" value="Aspartate Aminotransferase, domain 1"/>
    <property type="match status" value="1"/>
</dbReference>
<keyword evidence="5" id="KW-0169">Cobalamin biosynthesis</keyword>
<keyword evidence="7" id="KW-0456">Lyase</keyword>
<dbReference type="PANTHER" id="PTHR42885">
    <property type="entry name" value="HISTIDINOL-PHOSPHATE AMINOTRANSFERASE-RELATED"/>
    <property type="match status" value="1"/>
</dbReference>
<evidence type="ECO:0000313" key="11">
    <source>
        <dbReference type="EMBL" id="SMP14903.1"/>
    </source>
</evidence>
<name>A0AA45WMV0_9BACL</name>
<comment type="caution">
    <text evidence="11">The sequence shown here is derived from an EMBL/GenBank/DDBJ whole genome shotgun (WGS) entry which is preliminary data.</text>
</comment>
<dbReference type="InterPro" id="IPR005860">
    <property type="entry name" value="CobD"/>
</dbReference>
<dbReference type="AlphaFoldDB" id="A0AA45WMV0"/>
<dbReference type="InterPro" id="IPR004838">
    <property type="entry name" value="NHTrfase_class1_PyrdxlP-BS"/>
</dbReference>
<dbReference type="GO" id="GO:0009236">
    <property type="term" value="P:cobalamin biosynthetic process"/>
    <property type="evidence" value="ECO:0007669"/>
    <property type="project" value="UniProtKB-KW"/>
</dbReference>
<dbReference type="GO" id="GO:0048472">
    <property type="term" value="F:threonine-phosphate decarboxylase activity"/>
    <property type="evidence" value="ECO:0007669"/>
    <property type="project" value="UniProtKB-EC"/>
</dbReference>
<evidence type="ECO:0000256" key="6">
    <source>
        <dbReference type="ARBA" id="ARBA00022898"/>
    </source>
</evidence>
<sequence length="370" mass="40779">MMIERFGHGGDLATAQAMFSIEENAWLDFSSNIYPYGPPSSVLDVLNQALREPGVPVLSRYPDPDARVLRRMIAQFHEMDAEGVIVGNGAAELIDLLVQALSPQKVGVIQPAFAEYADSATKRGIPVHSIHTCWEEGFLPEPSAVEALMKEVDALFVGTPNNPTGHLLPAGLMEQMAAGAKRWQTWLIVDEAFLDFVADGEERSAVRLISAHPQVIVLRSLTKFFALPGLRLGYAVAVPEVAARLRLMRTPWNVNGLAQIAGEEVMCPEVYRAHALAVRNWLEPERARMVGELAQFSEMAFFPSEANYLLGRVNGGKIDARQLQHACASQGVLIRSCANYPALGDDYFRIAIKRPEENDRLLAVLRSCMD</sequence>
<comment type="function">
    <text evidence="2">Decarboxylates L-threonine-O-3-phosphate to yield (R)-1-amino-2-propanol O-2-phosphate, the precursor for the linkage between the nucleotide loop and the corrin ring in cobalamin.</text>
</comment>
<dbReference type="PANTHER" id="PTHR42885:SF1">
    <property type="entry name" value="THREONINE-PHOSPHATE DECARBOXYLASE"/>
    <property type="match status" value="1"/>
</dbReference>
<dbReference type="Proteomes" id="UP001157946">
    <property type="component" value="Unassembled WGS sequence"/>
</dbReference>
<evidence type="ECO:0000256" key="8">
    <source>
        <dbReference type="ARBA" id="ARBA00029996"/>
    </source>
</evidence>
<dbReference type="InterPro" id="IPR004839">
    <property type="entry name" value="Aminotransferase_I/II_large"/>
</dbReference>
<dbReference type="Gene3D" id="3.40.640.10">
    <property type="entry name" value="Type I PLP-dependent aspartate aminotransferase-like (Major domain)"/>
    <property type="match status" value="1"/>
</dbReference>
<evidence type="ECO:0000256" key="4">
    <source>
        <dbReference type="ARBA" id="ARBA00012285"/>
    </source>
</evidence>
<evidence type="ECO:0000256" key="1">
    <source>
        <dbReference type="ARBA" id="ARBA00001933"/>
    </source>
</evidence>
<feature type="domain" description="Aminotransferase class I/classII large" evidence="10">
    <location>
        <begin position="26"/>
        <end position="364"/>
    </location>
</feature>
<evidence type="ECO:0000256" key="3">
    <source>
        <dbReference type="ARBA" id="ARBA00004953"/>
    </source>
</evidence>
<dbReference type="InterPro" id="IPR015421">
    <property type="entry name" value="PyrdxlP-dep_Trfase_major"/>
</dbReference>
<evidence type="ECO:0000256" key="7">
    <source>
        <dbReference type="ARBA" id="ARBA00023239"/>
    </source>
</evidence>
<comment type="cofactor">
    <cofactor evidence="1">
        <name>pyridoxal 5'-phosphate</name>
        <dbReference type="ChEBI" id="CHEBI:597326"/>
    </cofactor>
</comment>